<proteinExistence type="predicted"/>
<protein>
    <submittedName>
        <fullName evidence="1">Uncharacterized protein</fullName>
    </submittedName>
</protein>
<sequence length="111" mass="12903">MKQIIPIIMGLIITGSIHSQILDTIYLTGNDALSTKENYTHYRVITKQDELTVAVREFHKGDSLKSTFDYKTNRQRDVDADDFQELVRRKKLQLHGEYLEFLGEFPLISNN</sequence>
<dbReference type="KEGG" id="asx:CDL62_08365"/>
<evidence type="ECO:0000313" key="1">
    <source>
        <dbReference type="EMBL" id="SKB76432.1"/>
    </source>
</evidence>
<organism evidence="1 2">
    <name type="scientific">Alkalitalea saponilacus</name>
    <dbReference type="NCBI Taxonomy" id="889453"/>
    <lineage>
        <taxon>Bacteria</taxon>
        <taxon>Pseudomonadati</taxon>
        <taxon>Bacteroidota</taxon>
        <taxon>Bacteroidia</taxon>
        <taxon>Marinilabiliales</taxon>
        <taxon>Marinilabiliaceae</taxon>
        <taxon>Alkalitalea</taxon>
    </lineage>
</organism>
<reference evidence="2" key="1">
    <citation type="submission" date="2017-02" db="EMBL/GenBank/DDBJ databases">
        <authorList>
            <person name="Varghese N."/>
            <person name="Submissions S."/>
        </authorList>
    </citation>
    <scope>NUCLEOTIDE SEQUENCE [LARGE SCALE GENOMIC DNA]</scope>
    <source>
        <strain evidence="2">DSM 24412</strain>
    </source>
</reference>
<dbReference type="Proteomes" id="UP000191055">
    <property type="component" value="Unassembled WGS sequence"/>
</dbReference>
<dbReference type="AlphaFoldDB" id="A0A1T5DXA6"/>
<dbReference type="RefSeq" id="WP_079556926.1">
    <property type="nucleotide sequence ID" value="NZ_CP021904.1"/>
</dbReference>
<name>A0A1T5DXA6_9BACT</name>
<keyword evidence="2" id="KW-1185">Reference proteome</keyword>
<accession>A0A1T5DXA6</accession>
<gene>
    <name evidence="1" type="ORF">SAMN03080601_01159</name>
</gene>
<dbReference type="STRING" id="889453.SAMN03080601_01159"/>
<evidence type="ECO:0000313" key="2">
    <source>
        <dbReference type="Proteomes" id="UP000191055"/>
    </source>
</evidence>
<dbReference type="EMBL" id="FUYV01000005">
    <property type="protein sequence ID" value="SKB76432.1"/>
    <property type="molecule type" value="Genomic_DNA"/>
</dbReference>